<reference evidence="1 2" key="5">
    <citation type="journal article" date="2000" name="Virology">
        <title>Characterization of the DNA replication module of bacteriophage A2 and use of its origin of replication as a defense against infection during milk fermentation by Lactobacillus casei.</title>
        <authorList>
            <person name="Moscoso M."/>
            <person name="Suarez J.E."/>
        </authorList>
    </citation>
    <scope>NUCLEOTIDE SEQUENCE [LARGE SCALE GENOMIC DNA]</scope>
</reference>
<reference evidence="1 2" key="4">
    <citation type="journal article" date="1999" name="J. Virol.">
        <title>Cooperative interaction of CI protein regulates lysogeny of Lactobacillus casei by bacteriophage A2.</title>
        <authorList>
            <person name="Garcia P."/>
            <person name="Ladero V."/>
            <person name="Alonso J.C."/>
            <person name="Suarez J.E."/>
        </authorList>
    </citation>
    <scope>NUCLEOTIDE SEQUENCE [LARGE SCALE GENOMIC DNA]</scope>
</reference>
<dbReference type="EMBL" id="AJ251789">
    <property type="protein sequence ID" value="CAD43902.1"/>
    <property type="molecule type" value="Genomic_DNA"/>
</dbReference>
<dbReference type="InterPro" id="IPR057006">
    <property type="entry name" value="Phage_TAC_19"/>
</dbReference>
<organism evidence="1 2">
    <name type="scientific">Lactobacillus phage A2</name>
    <dbReference type="NCBI Taxonomy" id="51369"/>
    <lineage>
        <taxon>Viruses</taxon>
        <taxon>Duplodnaviria</taxon>
        <taxon>Heunggongvirae</taxon>
        <taxon>Uroviricota</taxon>
        <taxon>Caudoviricetes</taxon>
        <taxon>Ashduovirus</taxon>
        <taxon>Ashduovirus A2</taxon>
    </lineage>
</organism>
<evidence type="ECO:0000313" key="2">
    <source>
        <dbReference type="Proteomes" id="UP000000879"/>
    </source>
</evidence>
<proteinExistence type="predicted"/>
<accession>Q8LTB8</accession>
<dbReference type="RefSeq" id="NP_680493.1">
    <property type="nucleotide sequence ID" value="NC_004112.1"/>
</dbReference>
<reference evidence="1 2" key="3">
    <citation type="journal article" date="1998" name="Virology">
        <title>The site-specific recombination system of the Lactobacillus species bacteriophage A2 integrates in gram-positive and gram-negative bacteria.</title>
        <authorList>
            <person name="Alvarez M.A."/>
            <person name="Herrero M."/>
            <person name="Suarez J.E."/>
        </authorList>
    </citation>
    <scope>NUCLEOTIDE SEQUENCE [LARGE SCALE GENOMIC DNA]</scope>
</reference>
<evidence type="ECO:0000313" key="1">
    <source>
        <dbReference type="EMBL" id="CAD43902.1"/>
    </source>
</evidence>
<reference evidence="1 2" key="6">
    <citation type="journal article" date="2002" name="J. Bacteriol.">
        <title>The dilemma of phage taxonomy illustrated by comparative genomics of Sfi21-like Siphoviridae in lactic acid bacteria.</title>
        <authorList>
            <person name="Proux C."/>
            <person name="van Sinderen D."/>
            <person name="Suarez J."/>
            <person name="Garcia P."/>
            <person name="Ladero V."/>
            <person name="Fitzgerald G.F."/>
            <person name="Desiere F."/>
            <person name="Brussow H."/>
        </authorList>
    </citation>
    <scope>NUCLEOTIDE SEQUENCE</scope>
</reference>
<dbReference type="Pfam" id="PF23857">
    <property type="entry name" value="Phage_TAC_19"/>
    <property type="match status" value="1"/>
</dbReference>
<dbReference type="NCBIfam" id="NF047360">
    <property type="entry name" value="tail_chap_PVL"/>
    <property type="match status" value="1"/>
</dbReference>
<dbReference type="GeneID" id="951703"/>
<reference evidence="1 2" key="1">
    <citation type="journal article" date="1997" name="Mol. Microbiol.">
        <title>Molecular analysis of the cos region of the Lactobacillus casei bacteriophage A2. Gene product 3, gp3, specifically binds to its downstream cos region.</title>
        <authorList>
            <person name="Garcia P."/>
            <person name="Alonso J.C."/>
            <person name="Suarez J.E."/>
        </authorList>
    </citation>
    <scope>NUCLEOTIDE SEQUENCE [LARGE SCALE GENOMIC DNA]</scope>
</reference>
<sequence length="73" mass="8600">MAYQIKLNIKGETCVFTRNGEPTLRDTTNALKVQQQQLRMLNRKDGPSNDDYDDNEKNLAKFSVDFWKNQFTR</sequence>
<name>Q8LTB8_9CAUD</name>
<dbReference type="Proteomes" id="UP000000879">
    <property type="component" value="Segment"/>
</dbReference>
<protein>
    <submittedName>
        <fullName evidence="1">Uncharacterized protein</fullName>
    </submittedName>
</protein>
<keyword evidence="2" id="KW-1185">Reference proteome</keyword>
<dbReference type="KEGG" id="vg:951703"/>
<reference evidence="1 2" key="2">
    <citation type="journal article" date="1998" name="J. Bacteriol.">
        <title>Identification of the repressor-encoding gene of the Lactobacillus bacteriophage A2.</title>
        <authorList>
            <person name="Ladero V."/>
            <person name="Garcia P."/>
            <person name="Bascaran V."/>
            <person name="Herrero M."/>
            <person name="Alvarez M."/>
            <person name="Suarez J.E."/>
        </authorList>
    </citation>
    <scope>NUCLEOTIDE SEQUENCE [LARGE SCALE GENOMIC DNA]</scope>
</reference>